<dbReference type="AlphaFoldDB" id="A0A7J8E2F0"/>
<name>A0A7J8E2F0_MOLMO</name>
<dbReference type="InParanoid" id="A0A7J8E2F0"/>
<feature type="region of interest" description="Disordered" evidence="1">
    <location>
        <begin position="173"/>
        <end position="205"/>
    </location>
</feature>
<evidence type="ECO:0000313" key="2">
    <source>
        <dbReference type="EMBL" id="KAF6429648.1"/>
    </source>
</evidence>
<sequence length="205" mass="21889">MTGGRRCREGRNLTLPASSCATWASSCVGSSSHLLAPALGKSLLGTRGRKKKHLLVDWKNLQRRLFARPLAQPAASVSPVCEIHSPGFGDSSKGSELETDRTRPSPQARYLSGQGTRDRARTEQSGGITPLVTRPPRWSLGGLGRFVGRRGSVRSPAAARSVYPAPSLWVSAAASSSSAAGSERQTSLETSGLGRLHADWERIMQ</sequence>
<protein>
    <submittedName>
        <fullName evidence="2">Uncharacterized protein</fullName>
    </submittedName>
</protein>
<dbReference type="EMBL" id="JACASF010000015">
    <property type="protein sequence ID" value="KAF6429648.1"/>
    <property type="molecule type" value="Genomic_DNA"/>
</dbReference>
<feature type="compositionally biased region" description="Basic and acidic residues" evidence="1">
    <location>
        <begin position="196"/>
        <end position="205"/>
    </location>
</feature>
<dbReference type="PROSITE" id="PS51257">
    <property type="entry name" value="PROKAR_LIPOPROTEIN"/>
    <property type="match status" value="1"/>
</dbReference>
<keyword evidence="3" id="KW-1185">Reference proteome</keyword>
<gene>
    <name evidence="2" type="ORF">HJG59_009010</name>
</gene>
<proteinExistence type="predicted"/>
<reference evidence="2 3" key="1">
    <citation type="journal article" date="2020" name="Nature">
        <title>Six reference-quality genomes reveal evolution of bat adaptations.</title>
        <authorList>
            <person name="Jebb D."/>
            <person name="Huang Z."/>
            <person name="Pippel M."/>
            <person name="Hughes G.M."/>
            <person name="Lavrichenko K."/>
            <person name="Devanna P."/>
            <person name="Winkler S."/>
            <person name="Jermiin L.S."/>
            <person name="Skirmuntt E.C."/>
            <person name="Katzourakis A."/>
            <person name="Burkitt-Gray L."/>
            <person name="Ray D.A."/>
            <person name="Sullivan K.A.M."/>
            <person name="Roscito J.G."/>
            <person name="Kirilenko B.M."/>
            <person name="Davalos L.M."/>
            <person name="Corthals A.P."/>
            <person name="Power M.L."/>
            <person name="Jones G."/>
            <person name="Ransome R.D."/>
            <person name="Dechmann D.K.N."/>
            <person name="Locatelli A.G."/>
            <person name="Puechmaille S.J."/>
            <person name="Fedrigo O."/>
            <person name="Jarvis E.D."/>
            <person name="Hiller M."/>
            <person name="Vernes S.C."/>
            <person name="Myers E.W."/>
            <person name="Teeling E.C."/>
        </authorList>
    </citation>
    <scope>NUCLEOTIDE SEQUENCE [LARGE SCALE GENOMIC DNA]</scope>
    <source>
        <strain evidence="2">MMolMol1</strain>
        <tissue evidence="2">Muscle</tissue>
    </source>
</reference>
<evidence type="ECO:0000313" key="3">
    <source>
        <dbReference type="Proteomes" id="UP000550707"/>
    </source>
</evidence>
<comment type="caution">
    <text evidence="2">The sequence shown here is derived from an EMBL/GenBank/DDBJ whole genome shotgun (WGS) entry which is preliminary data.</text>
</comment>
<feature type="region of interest" description="Disordered" evidence="1">
    <location>
        <begin position="82"/>
        <end position="134"/>
    </location>
</feature>
<accession>A0A7J8E2F0</accession>
<evidence type="ECO:0000256" key="1">
    <source>
        <dbReference type="SAM" id="MobiDB-lite"/>
    </source>
</evidence>
<organism evidence="2 3">
    <name type="scientific">Molossus molossus</name>
    <name type="common">Pallas' mastiff bat</name>
    <name type="synonym">Vespertilio molossus</name>
    <dbReference type="NCBI Taxonomy" id="27622"/>
    <lineage>
        <taxon>Eukaryota</taxon>
        <taxon>Metazoa</taxon>
        <taxon>Chordata</taxon>
        <taxon>Craniata</taxon>
        <taxon>Vertebrata</taxon>
        <taxon>Euteleostomi</taxon>
        <taxon>Mammalia</taxon>
        <taxon>Eutheria</taxon>
        <taxon>Laurasiatheria</taxon>
        <taxon>Chiroptera</taxon>
        <taxon>Yangochiroptera</taxon>
        <taxon>Molossidae</taxon>
        <taxon>Molossus</taxon>
    </lineage>
</organism>
<dbReference type="Proteomes" id="UP000550707">
    <property type="component" value="Unassembled WGS sequence"/>
</dbReference>
<feature type="compositionally biased region" description="Basic and acidic residues" evidence="1">
    <location>
        <begin position="93"/>
        <end position="103"/>
    </location>
</feature>